<dbReference type="AlphaFoldDB" id="A0A9P8CGE3"/>
<protein>
    <submittedName>
        <fullName evidence="4">Uncharacterized protein</fullName>
    </submittedName>
</protein>
<accession>A0A9P8CGE3</accession>
<comment type="subcellular location">
    <subcellularLocation>
        <location evidence="1">Mitochondrion</location>
    </subcellularLocation>
</comment>
<comment type="caution">
    <text evidence="4">The sequence shown here is derived from an EMBL/GenBank/DDBJ whole genome shotgun (WGS) entry which is preliminary data.</text>
</comment>
<gene>
    <name evidence="4" type="ORF">BJ878DRAFT_335371</name>
</gene>
<dbReference type="InterPro" id="IPR018828">
    <property type="entry name" value="RRG7"/>
</dbReference>
<dbReference type="EMBL" id="MU253832">
    <property type="protein sequence ID" value="KAG9245742.1"/>
    <property type="molecule type" value="Genomic_DNA"/>
</dbReference>
<feature type="region of interest" description="Disordered" evidence="3">
    <location>
        <begin position="228"/>
        <end position="248"/>
    </location>
</feature>
<dbReference type="OrthoDB" id="20734at2759"/>
<evidence type="ECO:0000313" key="4">
    <source>
        <dbReference type="EMBL" id="KAG9245742.1"/>
    </source>
</evidence>
<sequence length="248" mass="27270">MLSACPQRRIVRVVQQSARRFSTNLSSDDVSRTQRNTHHHDMTSFLSYASRTNLDPTSNVYAGTYFEYTAQGALESWGMSLKRIGGINDYGIDLLGTWAVPSMPQPLKIIVQCKSSTSKSGGKGPANTRELEGSFVGAPQGWRGSGVLALLVSQRAATKAVREAFARSRWPMGYVYCTSNGKILQMLWNKKAEEEGLAGIDVGVKYDGGDVDEKEVVLTWRGHVLPTWKGDPNDHTRSPPVDSTDSKQ</sequence>
<keyword evidence="2" id="KW-0496">Mitochondrion</keyword>
<dbReference type="GO" id="GO:0005739">
    <property type="term" value="C:mitochondrion"/>
    <property type="evidence" value="ECO:0007669"/>
    <property type="project" value="UniProtKB-SubCell"/>
</dbReference>
<evidence type="ECO:0000256" key="2">
    <source>
        <dbReference type="ARBA" id="ARBA00023128"/>
    </source>
</evidence>
<dbReference type="Proteomes" id="UP000887226">
    <property type="component" value="Unassembled WGS sequence"/>
</dbReference>
<name>A0A9P8CGE3_9HELO</name>
<dbReference type="PANTHER" id="PTHR28133:SF1">
    <property type="entry name" value="REQUIRED FOR RESPIRATORY GROWTH PROTEIN 7, MITOCHONDRIAL"/>
    <property type="match status" value="1"/>
</dbReference>
<keyword evidence="5" id="KW-1185">Reference proteome</keyword>
<evidence type="ECO:0000256" key="3">
    <source>
        <dbReference type="SAM" id="MobiDB-lite"/>
    </source>
</evidence>
<reference evidence="4" key="1">
    <citation type="journal article" date="2021" name="IMA Fungus">
        <title>Genomic characterization of three marine fungi, including Emericellopsis atlantica sp. nov. with signatures of a generalist lifestyle and marine biomass degradation.</title>
        <authorList>
            <person name="Hagestad O.C."/>
            <person name="Hou L."/>
            <person name="Andersen J.H."/>
            <person name="Hansen E.H."/>
            <person name="Altermark B."/>
            <person name="Li C."/>
            <person name="Kuhnert E."/>
            <person name="Cox R.J."/>
            <person name="Crous P.W."/>
            <person name="Spatafora J.W."/>
            <person name="Lail K."/>
            <person name="Amirebrahimi M."/>
            <person name="Lipzen A."/>
            <person name="Pangilinan J."/>
            <person name="Andreopoulos W."/>
            <person name="Hayes R.D."/>
            <person name="Ng V."/>
            <person name="Grigoriev I.V."/>
            <person name="Jackson S.A."/>
            <person name="Sutton T.D.S."/>
            <person name="Dobson A.D.W."/>
            <person name="Rama T."/>
        </authorList>
    </citation>
    <scope>NUCLEOTIDE SEQUENCE</scope>
    <source>
        <strain evidence="4">TRa3180A</strain>
    </source>
</reference>
<organism evidence="4 5">
    <name type="scientific">Calycina marina</name>
    <dbReference type="NCBI Taxonomy" id="1763456"/>
    <lineage>
        <taxon>Eukaryota</taxon>
        <taxon>Fungi</taxon>
        <taxon>Dikarya</taxon>
        <taxon>Ascomycota</taxon>
        <taxon>Pezizomycotina</taxon>
        <taxon>Leotiomycetes</taxon>
        <taxon>Helotiales</taxon>
        <taxon>Pezizellaceae</taxon>
        <taxon>Calycina</taxon>
    </lineage>
</organism>
<proteinExistence type="predicted"/>
<evidence type="ECO:0000313" key="5">
    <source>
        <dbReference type="Proteomes" id="UP000887226"/>
    </source>
</evidence>
<dbReference type="Pfam" id="PF10356">
    <property type="entry name" value="RRG7"/>
    <property type="match status" value="2"/>
</dbReference>
<evidence type="ECO:0000256" key="1">
    <source>
        <dbReference type="ARBA" id="ARBA00004173"/>
    </source>
</evidence>
<dbReference type="PANTHER" id="PTHR28133">
    <property type="entry name" value="REQUIRED FOR RESPIRATORY GROWTH PROTEIN 7, MITOCHONDRIAL"/>
    <property type="match status" value="1"/>
</dbReference>